<dbReference type="VEuPathDB" id="FungiDB:KRP23_5616"/>
<keyword evidence="2" id="KW-0963">Cytoplasm</keyword>
<proteinExistence type="predicted"/>
<dbReference type="Gene3D" id="1.25.10.10">
    <property type="entry name" value="Leucine-rich Repeat Variant"/>
    <property type="match status" value="1"/>
</dbReference>
<keyword evidence="6" id="KW-1185">Reference proteome</keyword>
<reference evidence="6" key="1">
    <citation type="journal article" date="2006" name="Science">
        <title>Phytophthora genome sequences uncover evolutionary origins and mechanisms of pathogenesis.</title>
        <authorList>
            <person name="Tyler B.M."/>
            <person name="Tripathy S."/>
            <person name="Zhang X."/>
            <person name="Dehal P."/>
            <person name="Jiang R.H."/>
            <person name="Aerts A."/>
            <person name="Arredondo F.D."/>
            <person name="Baxter L."/>
            <person name="Bensasson D."/>
            <person name="Beynon J.L."/>
            <person name="Chapman J."/>
            <person name="Damasceno C.M."/>
            <person name="Dorrance A.E."/>
            <person name="Dou D."/>
            <person name="Dickerman A.W."/>
            <person name="Dubchak I.L."/>
            <person name="Garbelotto M."/>
            <person name="Gijzen M."/>
            <person name="Gordon S.G."/>
            <person name="Govers F."/>
            <person name="Grunwald N.J."/>
            <person name="Huang W."/>
            <person name="Ivors K.L."/>
            <person name="Jones R.W."/>
            <person name="Kamoun S."/>
            <person name="Krampis K."/>
            <person name="Lamour K.H."/>
            <person name="Lee M.K."/>
            <person name="McDonald W.H."/>
            <person name="Medina M."/>
            <person name="Meijer H.J."/>
            <person name="Nordberg E.K."/>
            <person name="Maclean D.J."/>
            <person name="Ospina-Giraldo M.D."/>
            <person name="Morris P.F."/>
            <person name="Phuntumart V."/>
            <person name="Putnam N.H."/>
            <person name="Rash S."/>
            <person name="Rose J.K."/>
            <person name="Sakihama Y."/>
            <person name="Salamov A.A."/>
            <person name="Savidor A."/>
            <person name="Scheuring C.F."/>
            <person name="Smith B.M."/>
            <person name="Sobral B.W."/>
            <person name="Terry A."/>
            <person name="Torto-Alalibo T.A."/>
            <person name="Win J."/>
            <person name="Xu Z."/>
            <person name="Zhang H."/>
            <person name="Grigoriev I.V."/>
            <person name="Rokhsar D.S."/>
            <person name="Boore J.L."/>
        </authorList>
    </citation>
    <scope>NUCLEOTIDE SEQUENCE [LARGE SCALE GENOMIC DNA]</scope>
    <source>
        <strain evidence="6">Pr102</strain>
    </source>
</reference>
<accession>H3HA13</accession>
<protein>
    <recommendedName>
        <fullName evidence="4">XMAP215/Dis1/CLASP TOG domain-containing protein</fullName>
    </recommendedName>
</protein>
<dbReference type="PANTHER" id="PTHR12609">
    <property type="entry name" value="MICROTUBULE ASSOCIATED PROTEIN XMAP215"/>
    <property type="match status" value="1"/>
</dbReference>
<dbReference type="Pfam" id="PF21041">
    <property type="entry name" value="XMAP215_CLASP_TOG"/>
    <property type="match status" value="1"/>
</dbReference>
<name>H3HA13_PHYRM</name>
<dbReference type="HOGENOM" id="CLU_1187714_0_0_1"/>
<dbReference type="STRING" id="164328.H3HA13"/>
<dbReference type="GO" id="GO:0007051">
    <property type="term" value="P:spindle organization"/>
    <property type="evidence" value="ECO:0007669"/>
    <property type="project" value="InterPro"/>
</dbReference>
<comment type="subcellular location">
    <subcellularLocation>
        <location evidence="1">Cytoplasm</location>
    </subcellularLocation>
</comment>
<evidence type="ECO:0000256" key="3">
    <source>
        <dbReference type="SAM" id="MobiDB-lite"/>
    </source>
</evidence>
<dbReference type="AlphaFoldDB" id="H3HA13"/>
<dbReference type="GO" id="GO:0051010">
    <property type="term" value="F:microtubule plus-end binding"/>
    <property type="evidence" value="ECO:0007669"/>
    <property type="project" value="InterPro"/>
</dbReference>
<evidence type="ECO:0000259" key="4">
    <source>
        <dbReference type="Pfam" id="PF21041"/>
    </source>
</evidence>
<dbReference type="GO" id="GO:0046785">
    <property type="term" value="P:microtubule polymerization"/>
    <property type="evidence" value="ECO:0007669"/>
    <property type="project" value="InterPro"/>
</dbReference>
<dbReference type="EnsemblProtists" id="Phyra87724">
    <property type="protein sequence ID" value="Phyra87724"/>
    <property type="gene ID" value="Phyra87724"/>
</dbReference>
<dbReference type="InterPro" id="IPR045110">
    <property type="entry name" value="XMAP215"/>
</dbReference>
<sequence length="234" mass="24768">MQDPRGMTEKCLRNANCTCSMCAGFDVASLMSISKSISSNIEYEDEDGEGGQQEAPPAPKFGGVANSPIPAPRKALVSSSPPLPAARSQPQATEDVLMDVKVEGVAISGAAPVVKTPAAEKEVKKVVQDINMDAVATAFSNMKVVSGGPEESVSLDEVLPKLTDKNWKARKEAFEELKTVFEQPGVTTERARPAMGLFSKMCEDSNASAMEAGIAAVLAYTLNVQPFEKEIVSG</sequence>
<dbReference type="GO" id="GO:0061863">
    <property type="term" value="F:microtubule plus end polymerase"/>
    <property type="evidence" value="ECO:0007669"/>
    <property type="project" value="InterPro"/>
</dbReference>
<dbReference type="EMBL" id="DS568278">
    <property type="status" value="NOT_ANNOTATED_CDS"/>
    <property type="molecule type" value="Genomic_DNA"/>
</dbReference>
<dbReference type="eggNOG" id="KOG1820">
    <property type="taxonomic scope" value="Eukaryota"/>
</dbReference>
<dbReference type="GO" id="GO:0030951">
    <property type="term" value="P:establishment or maintenance of microtubule cytoskeleton polarity"/>
    <property type="evidence" value="ECO:0007669"/>
    <property type="project" value="InterPro"/>
</dbReference>
<reference evidence="5" key="2">
    <citation type="submission" date="2015-06" db="UniProtKB">
        <authorList>
            <consortium name="EnsemblProtists"/>
        </authorList>
    </citation>
    <scope>IDENTIFICATION</scope>
    <source>
        <strain evidence="5">Pr102</strain>
    </source>
</reference>
<feature type="region of interest" description="Disordered" evidence="3">
    <location>
        <begin position="42"/>
        <end position="92"/>
    </location>
</feature>
<dbReference type="GO" id="GO:0005737">
    <property type="term" value="C:cytoplasm"/>
    <property type="evidence" value="ECO:0007669"/>
    <property type="project" value="UniProtKB-SubCell"/>
</dbReference>
<evidence type="ECO:0000313" key="6">
    <source>
        <dbReference type="Proteomes" id="UP000005238"/>
    </source>
</evidence>
<feature type="domain" description="XMAP215/Dis1/CLASP TOG" evidence="4">
    <location>
        <begin position="161"/>
        <end position="224"/>
    </location>
</feature>
<dbReference type="InterPro" id="IPR011989">
    <property type="entry name" value="ARM-like"/>
</dbReference>
<dbReference type="InParanoid" id="H3HA13"/>
<evidence type="ECO:0000256" key="1">
    <source>
        <dbReference type="ARBA" id="ARBA00004496"/>
    </source>
</evidence>
<evidence type="ECO:0000256" key="2">
    <source>
        <dbReference type="ARBA" id="ARBA00022490"/>
    </source>
</evidence>
<organism evidence="5 6">
    <name type="scientific">Phytophthora ramorum</name>
    <name type="common">Sudden oak death agent</name>
    <dbReference type="NCBI Taxonomy" id="164328"/>
    <lineage>
        <taxon>Eukaryota</taxon>
        <taxon>Sar</taxon>
        <taxon>Stramenopiles</taxon>
        <taxon>Oomycota</taxon>
        <taxon>Peronosporomycetes</taxon>
        <taxon>Peronosporales</taxon>
        <taxon>Peronosporaceae</taxon>
        <taxon>Phytophthora</taxon>
    </lineage>
</organism>
<dbReference type="Proteomes" id="UP000005238">
    <property type="component" value="Unassembled WGS sequence"/>
</dbReference>
<evidence type="ECO:0000313" key="5">
    <source>
        <dbReference type="EnsemblProtists" id="Phyra87724"/>
    </source>
</evidence>
<dbReference type="InterPro" id="IPR048491">
    <property type="entry name" value="XMAP215_CLASP_TOG"/>
</dbReference>